<accession>A0A4S8JW92</accession>
<dbReference type="SMART" id="SM00175">
    <property type="entry name" value="RAB"/>
    <property type="match status" value="1"/>
</dbReference>
<feature type="region of interest" description="Disordered" evidence="6">
    <location>
        <begin position="179"/>
        <end position="209"/>
    </location>
</feature>
<keyword evidence="2" id="KW-0547">Nucleotide-binding</keyword>
<gene>
    <name evidence="7" type="ORF">C4D60_Mb05t15070</name>
</gene>
<dbReference type="GO" id="GO:0012505">
    <property type="term" value="C:endomembrane system"/>
    <property type="evidence" value="ECO:0007669"/>
    <property type="project" value="UniProtKB-SubCell"/>
</dbReference>
<dbReference type="EMBL" id="PYDT01000003">
    <property type="protein sequence ID" value="THU66526.1"/>
    <property type="molecule type" value="Genomic_DNA"/>
</dbReference>
<name>A0A4S8JW92_MUSBA</name>
<dbReference type="GO" id="GO:0003924">
    <property type="term" value="F:GTPase activity"/>
    <property type="evidence" value="ECO:0007669"/>
    <property type="project" value="InterPro"/>
</dbReference>
<evidence type="ECO:0000256" key="4">
    <source>
        <dbReference type="ARBA" id="ARBA00023288"/>
    </source>
</evidence>
<dbReference type="NCBIfam" id="TIGR00231">
    <property type="entry name" value="small_GTP"/>
    <property type="match status" value="1"/>
</dbReference>
<protein>
    <submittedName>
        <fullName evidence="7">Uncharacterized protein</fullName>
    </submittedName>
</protein>
<evidence type="ECO:0000256" key="5">
    <source>
        <dbReference type="ARBA" id="ARBA00037868"/>
    </source>
</evidence>
<evidence type="ECO:0000256" key="2">
    <source>
        <dbReference type="ARBA" id="ARBA00022741"/>
    </source>
</evidence>
<keyword evidence="3" id="KW-0342">GTP-binding</keyword>
<sequence length="209" mass="23442">MGSSAEQDYDYSFKILLIGDAGVGKSCLIQSFISHFVDNRPPTLGTDFEIKYLTVGDKKLKLTIWDTAGNERFRTLTTSYYRDAHGIIMVYDVTRPETLTHLTDTWTKEVEQYSTNQDCIKILAGNKVDKESERKVTKEEGSALANAKGYLFVECSAKTRQNVEKCFQDLAEKILQVPNLAENAKNKSKPEPKTTQTAPPKPDGCCTIQ</sequence>
<dbReference type="PROSITE" id="PS51420">
    <property type="entry name" value="RHO"/>
    <property type="match status" value="1"/>
</dbReference>
<dbReference type="GO" id="GO:0005525">
    <property type="term" value="F:GTP binding"/>
    <property type="evidence" value="ECO:0007669"/>
    <property type="project" value="UniProtKB-KW"/>
</dbReference>
<dbReference type="Pfam" id="PF00071">
    <property type="entry name" value="Ras"/>
    <property type="match status" value="1"/>
</dbReference>
<evidence type="ECO:0000256" key="6">
    <source>
        <dbReference type="SAM" id="MobiDB-lite"/>
    </source>
</evidence>
<dbReference type="SMART" id="SM00173">
    <property type="entry name" value="RAS"/>
    <property type="match status" value="1"/>
</dbReference>
<dbReference type="Gene3D" id="3.40.50.300">
    <property type="entry name" value="P-loop containing nucleotide triphosphate hydrolases"/>
    <property type="match status" value="1"/>
</dbReference>
<keyword evidence="4" id="KW-0449">Lipoprotein</keyword>
<dbReference type="FunFam" id="3.40.50.300:FF:001129">
    <property type="entry name" value="ras-related protein Rab-44 isoform X2"/>
    <property type="match status" value="1"/>
</dbReference>
<comment type="similarity">
    <text evidence="1">Belongs to the small GTPase superfamily. Rab family.</text>
</comment>
<keyword evidence="8" id="KW-1185">Reference proteome</keyword>
<dbReference type="InterPro" id="IPR027417">
    <property type="entry name" value="P-loop_NTPase"/>
</dbReference>
<dbReference type="SMART" id="SM00176">
    <property type="entry name" value="RAN"/>
    <property type="match status" value="1"/>
</dbReference>
<dbReference type="AlphaFoldDB" id="A0A4S8JW92"/>
<dbReference type="PRINTS" id="PR00449">
    <property type="entry name" value="RASTRNSFRMNG"/>
</dbReference>
<comment type="caution">
    <text evidence="7">The sequence shown here is derived from an EMBL/GenBank/DDBJ whole genome shotgun (WGS) entry which is preliminary data.</text>
</comment>
<dbReference type="SMART" id="SM00174">
    <property type="entry name" value="RHO"/>
    <property type="match status" value="1"/>
</dbReference>
<dbReference type="PROSITE" id="PS51419">
    <property type="entry name" value="RAB"/>
    <property type="match status" value="1"/>
</dbReference>
<reference evidence="7 8" key="1">
    <citation type="journal article" date="2019" name="Nat. Plants">
        <title>Genome sequencing of Musa balbisiana reveals subgenome evolution and function divergence in polyploid bananas.</title>
        <authorList>
            <person name="Yao X."/>
        </authorList>
    </citation>
    <scope>NUCLEOTIDE SEQUENCE [LARGE SCALE GENOMIC DNA]</scope>
    <source>
        <strain evidence="8">cv. DH-PKW</strain>
        <tissue evidence="7">Leaves</tissue>
    </source>
</reference>
<proteinExistence type="inferred from homology"/>
<dbReference type="InterPro" id="IPR005225">
    <property type="entry name" value="Small_GTP-bd"/>
</dbReference>
<dbReference type="STRING" id="52838.A0A4S8JW92"/>
<comment type="subcellular location">
    <subcellularLocation>
        <location evidence="5">Endomembrane system</location>
        <topology evidence="5">Lipid-anchor</topology>
    </subcellularLocation>
</comment>
<organism evidence="7 8">
    <name type="scientific">Musa balbisiana</name>
    <name type="common">Banana</name>
    <dbReference type="NCBI Taxonomy" id="52838"/>
    <lineage>
        <taxon>Eukaryota</taxon>
        <taxon>Viridiplantae</taxon>
        <taxon>Streptophyta</taxon>
        <taxon>Embryophyta</taxon>
        <taxon>Tracheophyta</taxon>
        <taxon>Spermatophyta</taxon>
        <taxon>Magnoliopsida</taxon>
        <taxon>Liliopsida</taxon>
        <taxon>Zingiberales</taxon>
        <taxon>Musaceae</taxon>
        <taxon>Musa</taxon>
    </lineage>
</organism>
<evidence type="ECO:0000256" key="1">
    <source>
        <dbReference type="ARBA" id="ARBA00006270"/>
    </source>
</evidence>
<dbReference type="Proteomes" id="UP000317650">
    <property type="component" value="Chromosome 5"/>
</dbReference>
<evidence type="ECO:0000313" key="8">
    <source>
        <dbReference type="Proteomes" id="UP000317650"/>
    </source>
</evidence>
<dbReference type="SUPFAM" id="SSF52540">
    <property type="entry name" value="P-loop containing nucleoside triphosphate hydrolases"/>
    <property type="match status" value="1"/>
</dbReference>
<evidence type="ECO:0000313" key="7">
    <source>
        <dbReference type="EMBL" id="THU66526.1"/>
    </source>
</evidence>
<dbReference type="InterPro" id="IPR050227">
    <property type="entry name" value="Rab"/>
</dbReference>
<dbReference type="PROSITE" id="PS51421">
    <property type="entry name" value="RAS"/>
    <property type="match status" value="1"/>
</dbReference>
<dbReference type="PANTHER" id="PTHR47977">
    <property type="entry name" value="RAS-RELATED PROTEIN RAB"/>
    <property type="match status" value="1"/>
</dbReference>
<evidence type="ECO:0000256" key="3">
    <source>
        <dbReference type="ARBA" id="ARBA00023134"/>
    </source>
</evidence>
<dbReference type="InterPro" id="IPR001806">
    <property type="entry name" value="Small_GTPase"/>
</dbReference>